<dbReference type="AlphaFoldDB" id="A0A1B6KCP7"/>
<evidence type="ECO:0000313" key="3">
    <source>
        <dbReference type="EMBL" id="JAT09228.1"/>
    </source>
</evidence>
<dbReference type="EMBL" id="GEBQ01030749">
    <property type="protein sequence ID" value="JAT09228.1"/>
    <property type="molecule type" value="Transcribed_RNA"/>
</dbReference>
<dbReference type="InterPro" id="IPR023246">
    <property type="entry name" value="AUTS2"/>
</dbReference>
<gene>
    <name evidence="3" type="ORF">g.31236</name>
</gene>
<feature type="region of interest" description="Disordered" evidence="2">
    <location>
        <begin position="125"/>
        <end position="148"/>
    </location>
</feature>
<feature type="compositionally biased region" description="Basic residues" evidence="2">
    <location>
        <begin position="8"/>
        <end position="17"/>
    </location>
</feature>
<feature type="region of interest" description="Disordered" evidence="2">
    <location>
        <begin position="1"/>
        <end position="63"/>
    </location>
</feature>
<proteinExistence type="predicted"/>
<keyword evidence="1" id="KW-0597">Phosphoprotein</keyword>
<evidence type="ECO:0000256" key="2">
    <source>
        <dbReference type="SAM" id="MobiDB-lite"/>
    </source>
</evidence>
<feature type="region of interest" description="Disordered" evidence="2">
    <location>
        <begin position="185"/>
        <end position="244"/>
    </location>
</feature>
<dbReference type="PANTHER" id="PTHR14429">
    <property type="entry name" value="FIBROSIN FAMILY MEMBER"/>
    <property type="match status" value="1"/>
</dbReference>
<organism evidence="3">
    <name type="scientific">Graphocephala atropunctata</name>
    <dbReference type="NCBI Taxonomy" id="36148"/>
    <lineage>
        <taxon>Eukaryota</taxon>
        <taxon>Metazoa</taxon>
        <taxon>Ecdysozoa</taxon>
        <taxon>Arthropoda</taxon>
        <taxon>Hexapoda</taxon>
        <taxon>Insecta</taxon>
        <taxon>Pterygota</taxon>
        <taxon>Neoptera</taxon>
        <taxon>Paraneoptera</taxon>
        <taxon>Hemiptera</taxon>
        <taxon>Auchenorrhyncha</taxon>
        <taxon>Membracoidea</taxon>
        <taxon>Cicadellidae</taxon>
        <taxon>Cicadellinae</taxon>
        <taxon>Cicadellini</taxon>
        <taxon>Graphocephala</taxon>
    </lineage>
</organism>
<evidence type="ECO:0000256" key="1">
    <source>
        <dbReference type="ARBA" id="ARBA00022553"/>
    </source>
</evidence>
<protein>
    <submittedName>
        <fullName evidence="3">Uncharacterized protein</fullName>
    </submittedName>
</protein>
<feature type="compositionally biased region" description="Low complexity" evidence="2">
    <location>
        <begin position="125"/>
        <end position="135"/>
    </location>
</feature>
<name>A0A1B6KCP7_9HEMI</name>
<dbReference type="PANTHER" id="PTHR14429:SF22">
    <property type="entry name" value="AGAP013055-PA"/>
    <property type="match status" value="1"/>
</dbReference>
<sequence>MENEVKQRTQRNRRRERAQRMLAQKRENKVKNGADSGEDESPTREKPQRPPPPSRRKKSKDPVFEEDVIDGFAILSFKTYEDLESTVRLCGKGAAETLGRTEDLVPKIEPINNVHTRNHNALNNNNNNHNNNTANNHHEKASSRCSSGRGYICDSEGDDDKGSDGGSILFTPTVRKHDLPVLPITNHLPVLNNGTGGTGSPGRGSPSPPPPAKPAAMAPPPSTAPASPPRPVSPPPPAAHVRRSSCDTLRSTLKRRLLTIFPARWLLIFYFKDISTFLKTTSLFILTCLDM</sequence>
<feature type="compositionally biased region" description="Pro residues" evidence="2">
    <location>
        <begin position="206"/>
        <end position="238"/>
    </location>
</feature>
<reference evidence="3" key="1">
    <citation type="submission" date="2015-11" db="EMBL/GenBank/DDBJ databases">
        <title>De novo transcriptome assembly of four potential Pierce s Disease insect vectors from Arizona vineyards.</title>
        <authorList>
            <person name="Tassone E.E."/>
        </authorList>
    </citation>
    <scope>NUCLEOTIDE SEQUENCE</scope>
</reference>
<accession>A0A1B6KCP7</accession>